<proteinExistence type="predicted"/>
<dbReference type="InterPro" id="IPR000477">
    <property type="entry name" value="RT_dom"/>
</dbReference>
<keyword evidence="5" id="KW-1185">Reference proteome</keyword>
<name>A0A9P1FUW6_9DINO</name>
<organism evidence="3">
    <name type="scientific">Cladocopium goreaui</name>
    <dbReference type="NCBI Taxonomy" id="2562237"/>
    <lineage>
        <taxon>Eukaryota</taxon>
        <taxon>Sar</taxon>
        <taxon>Alveolata</taxon>
        <taxon>Dinophyceae</taxon>
        <taxon>Suessiales</taxon>
        <taxon>Symbiodiniaceae</taxon>
        <taxon>Cladocopium</taxon>
    </lineage>
</organism>
<dbReference type="OrthoDB" id="423732at2759"/>
<feature type="domain" description="Reverse transcriptase" evidence="1">
    <location>
        <begin position="570"/>
        <end position="816"/>
    </location>
</feature>
<dbReference type="EMBL" id="CAMXCT010001358">
    <property type="protein sequence ID" value="CAI3989328.1"/>
    <property type="molecule type" value="Genomic_DNA"/>
</dbReference>
<reference evidence="3" key="1">
    <citation type="submission" date="2022-10" db="EMBL/GenBank/DDBJ databases">
        <authorList>
            <person name="Chen Y."/>
            <person name="Dougan E. K."/>
            <person name="Chan C."/>
            <person name="Rhodes N."/>
            <person name="Thang M."/>
        </authorList>
    </citation>
    <scope>NUCLEOTIDE SEQUENCE</scope>
</reference>
<dbReference type="InterPro" id="IPR036691">
    <property type="entry name" value="Endo/exonu/phosph_ase_sf"/>
</dbReference>
<protein>
    <submittedName>
        <fullName evidence="3">Uncharacterized protein</fullName>
    </submittedName>
</protein>
<gene>
    <name evidence="3" type="ORF">C1SCF055_LOCUS16412</name>
</gene>
<dbReference type="InterPro" id="IPR002156">
    <property type="entry name" value="RNaseH_domain"/>
</dbReference>
<dbReference type="GO" id="GO:0003676">
    <property type="term" value="F:nucleic acid binding"/>
    <property type="evidence" value="ECO:0007669"/>
    <property type="project" value="InterPro"/>
</dbReference>
<sequence>MQHLKACPWDKNTPWRPATLQLGITTSEQRLRWWCFLSLFVASFRVGEALHPAPSGASEVWSLGIANPSGLNGKLDQINHLGGDAWMLSETQLSRKGISSFTKGLKMLRSQWKYAVAGAPCEARKRTDTGVHAGVLFLSRLPARALPHTFSADVYATARVQVVGMAVADTWVTVGMVYGLPCNATHKQARFQTDAILAEVVDRVACQAAGPRAIGGDFNYGPDELEQLNRLRALGFREVQDLRAWRFGVSAEPTGSFGFRLSCSGLTGVQVWNMITGPIMLLSVQRLVMRVCVSLSLRGISLLLSRGRQTGLVLWWWISLMTPLYFRQLRRLQNGLQPTVTAPLPLWCPSLDFLQGLFQGFHQYMQRYEASLISHRYQFAKQRRVNHMSYVFQDCKEDHLPQADTLIDRVAVDVEETRSEDNSLVLVHPVSLLPDVPVVVDGHVVQVVAHAEDQVWLDTLPDVKPGSVLTQERALVTDEAILQRFAAVWTSRRVKHAHVQPGQWDQICGFLERTARPLTWKHTPWTLERLDLAIRQKKPRAAKGPDGVSQPDLLALPPQARVVLMEFFVAVEAGSSWPAQLASGFVTSLAKHASAQSVDEFRPVAVYSLPYRIWSSERARKALQSIARLLPESIKGGVPQRQAKSIWFELAYTLEKAYLDGQGLHGLLMDIQKCFNNIPRQPLWYALKLLGFPVSILRAWVSFVSGQTRRFRVRQSVGEPLPSNCGLPEGCALSVFGMAIVDWMLDWWLQGLDVTVDLRTFVDDWGVLFRDASALGRVWSAMEQFTGHLHLAIDMKKARLWSTEAEARREFRDSSIEVTLAARNLGAHQNFSRHSHNAELQKRLAQMPQVWIRLKASHASYKQKIMVIHMMAWPRALHGITVVHLGESHFKVLRSGAARSLKADRKGANPYLHLASTHFQTDPEAWAILQTFRDVRELGTRAQVEPTLGLFATSLDKLPNNGPSAILLSRLRRLGWGVGSQGLIQDRFGTFSLMSIAWDELLLRFKYAWGHVLSTELAHRNTFHGLDKVDLSELYGALASFGPVDQVFLRCHLDGTLFTQNGRAKFSAGVTSQCPWCSATDGFHHRAWICPHFAPCRAHLTQEQLDALALLPPCLRDHGWSVTVAEWEVFAVWLLQDDGLCRMSPVEPSVRSLPHLLEVFVDGTSACPHEPKLRFAAWAATVVPGGVGTLDNQFLMGGYVKGFSQTPFRAELTAVLQVTIWAVQRRRAIRIWCDCQGVVKGFLRITRGRSPRRNAPHSGLWGLLYEVLQGFEHLVQIRKVVSHGSLRSSTGPLEDWAYWHNNVTDAAAEGVNYRRPSAFWRDWVILNGALSFHRKLHRAILLVLLQTSRMANVRSSRPVAMHVVPQAVIVEPTLPAEWKIPGSLVKRYGADNLAQLHTWWTRWGPAMMQGDQPLTYISGVQLFLSFQLHTGYEGPWCHNKKWYNRAEDAPVSARRPWGERVKLFLLLFRSYLKGNKVILSQRMTRPHSAAVAKWLICYRLRWPTEMVDYIDSHVFTSLGRQACNAADLAALRATQTG</sequence>
<reference evidence="4" key="2">
    <citation type="submission" date="2024-04" db="EMBL/GenBank/DDBJ databases">
        <authorList>
            <person name="Chen Y."/>
            <person name="Shah S."/>
            <person name="Dougan E. K."/>
            <person name="Thang M."/>
            <person name="Chan C."/>
        </authorList>
    </citation>
    <scope>NUCLEOTIDE SEQUENCE [LARGE SCALE GENOMIC DNA]</scope>
</reference>
<evidence type="ECO:0000259" key="2">
    <source>
        <dbReference type="PROSITE" id="PS50879"/>
    </source>
</evidence>
<evidence type="ECO:0000259" key="1">
    <source>
        <dbReference type="PROSITE" id="PS50878"/>
    </source>
</evidence>
<accession>A0A9P1FUW6</accession>
<feature type="domain" description="RNase H type-1" evidence="2">
    <location>
        <begin position="1153"/>
        <end position="1313"/>
    </location>
</feature>
<dbReference type="Proteomes" id="UP001152797">
    <property type="component" value="Unassembled WGS sequence"/>
</dbReference>
<dbReference type="Gene3D" id="3.30.420.10">
    <property type="entry name" value="Ribonuclease H-like superfamily/Ribonuclease H"/>
    <property type="match status" value="1"/>
</dbReference>
<dbReference type="InterPro" id="IPR036397">
    <property type="entry name" value="RNaseH_sf"/>
</dbReference>
<evidence type="ECO:0000313" key="5">
    <source>
        <dbReference type="Proteomes" id="UP001152797"/>
    </source>
</evidence>
<dbReference type="GO" id="GO:0004523">
    <property type="term" value="F:RNA-DNA hybrid ribonuclease activity"/>
    <property type="evidence" value="ECO:0007669"/>
    <property type="project" value="InterPro"/>
</dbReference>
<dbReference type="Gene3D" id="3.60.10.10">
    <property type="entry name" value="Endonuclease/exonuclease/phosphatase"/>
    <property type="match status" value="1"/>
</dbReference>
<dbReference type="PANTHER" id="PTHR19446">
    <property type="entry name" value="REVERSE TRANSCRIPTASES"/>
    <property type="match status" value="1"/>
</dbReference>
<dbReference type="SUPFAM" id="SSF56219">
    <property type="entry name" value="DNase I-like"/>
    <property type="match status" value="1"/>
</dbReference>
<dbReference type="PROSITE" id="PS50878">
    <property type="entry name" value="RT_POL"/>
    <property type="match status" value="1"/>
</dbReference>
<dbReference type="InterPro" id="IPR012337">
    <property type="entry name" value="RNaseH-like_sf"/>
</dbReference>
<dbReference type="EMBL" id="CAMXCT030001358">
    <property type="protein sequence ID" value="CAL4776640.1"/>
    <property type="molecule type" value="Genomic_DNA"/>
</dbReference>
<evidence type="ECO:0000313" key="3">
    <source>
        <dbReference type="EMBL" id="CAI3989328.1"/>
    </source>
</evidence>
<dbReference type="PROSITE" id="PS50879">
    <property type="entry name" value="RNASE_H_1"/>
    <property type="match status" value="1"/>
</dbReference>
<dbReference type="SUPFAM" id="SSF53098">
    <property type="entry name" value="Ribonuclease H-like"/>
    <property type="match status" value="1"/>
</dbReference>
<dbReference type="EMBL" id="CAMXCT020001358">
    <property type="protein sequence ID" value="CAL1142703.1"/>
    <property type="molecule type" value="Genomic_DNA"/>
</dbReference>
<comment type="caution">
    <text evidence="3">The sequence shown here is derived from an EMBL/GenBank/DDBJ whole genome shotgun (WGS) entry which is preliminary data.</text>
</comment>
<evidence type="ECO:0000313" key="4">
    <source>
        <dbReference type="EMBL" id="CAL1142703.1"/>
    </source>
</evidence>
<dbReference type="Pfam" id="PF00078">
    <property type="entry name" value="RVT_1"/>
    <property type="match status" value="1"/>
</dbReference>